<dbReference type="PANTHER" id="PTHR47723">
    <property type="entry name" value="OS05G0353850 PROTEIN"/>
    <property type="match status" value="1"/>
</dbReference>
<sequence>MLDFAGLLKMAGGMGGEVFHRALVKCRDLGSDKVEVESDALSIIQMLNGERCIDARLECLLCDIKALVSQIRKVKFMFVQRSGNIATHDVASYATSRGGSFL</sequence>
<evidence type="ECO:0000313" key="3">
    <source>
        <dbReference type="Proteomes" id="UP000290289"/>
    </source>
</evidence>
<proteinExistence type="predicted"/>
<organism evidence="2 3">
    <name type="scientific">Malus domestica</name>
    <name type="common">Apple</name>
    <name type="synonym">Pyrus malus</name>
    <dbReference type="NCBI Taxonomy" id="3750"/>
    <lineage>
        <taxon>Eukaryota</taxon>
        <taxon>Viridiplantae</taxon>
        <taxon>Streptophyta</taxon>
        <taxon>Embryophyta</taxon>
        <taxon>Tracheophyta</taxon>
        <taxon>Spermatophyta</taxon>
        <taxon>Magnoliopsida</taxon>
        <taxon>eudicotyledons</taxon>
        <taxon>Gunneridae</taxon>
        <taxon>Pentapetalae</taxon>
        <taxon>rosids</taxon>
        <taxon>fabids</taxon>
        <taxon>Rosales</taxon>
        <taxon>Rosaceae</taxon>
        <taxon>Amygdaloideae</taxon>
        <taxon>Maleae</taxon>
        <taxon>Malus</taxon>
    </lineage>
</organism>
<name>A0A498I1H4_MALDO</name>
<dbReference type="AlphaFoldDB" id="A0A498I1H4"/>
<dbReference type="EMBL" id="RDQH01000340">
    <property type="protein sequence ID" value="RXH76102.1"/>
    <property type="molecule type" value="Genomic_DNA"/>
</dbReference>
<keyword evidence="3" id="KW-1185">Reference proteome</keyword>
<dbReference type="GO" id="GO:0003676">
    <property type="term" value="F:nucleic acid binding"/>
    <property type="evidence" value="ECO:0007669"/>
    <property type="project" value="InterPro"/>
</dbReference>
<accession>A0A498I1H4</accession>
<comment type="caution">
    <text evidence="2">The sequence shown here is derived from an EMBL/GenBank/DDBJ whole genome shotgun (WGS) entry which is preliminary data.</text>
</comment>
<dbReference type="InterPro" id="IPR036397">
    <property type="entry name" value="RNaseH_sf"/>
</dbReference>
<gene>
    <name evidence="2" type="ORF">DVH24_018990</name>
</gene>
<dbReference type="Pfam" id="PF13456">
    <property type="entry name" value="RVT_3"/>
    <property type="match status" value="1"/>
</dbReference>
<dbReference type="InterPro" id="IPR002156">
    <property type="entry name" value="RNaseH_domain"/>
</dbReference>
<evidence type="ECO:0000259" key="1">
    <source>
        <dbReference type="Pfam" id="PF13456"/>
    </source>
</evidence>
<feature type="domain" description="RNase H type-1" evidence="1">
    <location>
        <begin position="21"/>
        <end position="94"/>
    </location>
</feature>
<reference evidence="2 3" key="1">
    <citation type="submission" date="2018-10" db="EMBL/GenBank/DDBJ databases">
        <title>A high-quality apple genome assembly.</title>
        <authorList>
            <person name="Hu J."/>
        </authorList>
    </citation>
    <scope>NUCLEOTIDE SEQUENCE [LARGE SCALE GENOMIC DNA]</scope>
    <source>
        <strain evidence="3">cv. HFTH1</strain>
        <tissue evidence="2">Young leaf</tissue>
    </source>
</reference>
<dbReference type="PANTHER" id="PTHR47723:SF19">
    <property type="entry name" value="POLYNUCLEOTIDYL TRANSFERASE, RIBONUCLEASE H-LIKE SUPERFAMILY PROTEIN"/>
    <property type="match status" value="1"/>
</dbReference>
<dbReference type="InterPro" id="IPR053151">
    <property type="entry name" value="RNase_H-like"/>
</dbReference>
<dbReference type="Proteomes" id="UP000290289">
    <property type="component" value="Chromosome 14"/>
</dbReference>
<protein>
    <recommendedName>
        <fullName evidence="1">RNase H type-1 domain-containing protein</fullName>
    </recommendedName>
</protein>
<dbReference type="GO" id="GO:0004523">
    <property type="term" value="F:RNA-DNA hybrid ribonuclease activity"/>
    <property type="evidence" value="ECO:0007669"/>
    <property type="project" value="InterPro"/>
</dbReference>
<evidence type="ECO:0000313" key="2">
    <source>
        <dbReference type="EMBL" id="RXH76102.1"/>
    </source>
</evidence>
<dbReference type="Gene3D" id="3.30.420.10">
    <property type="entry name" value="Ribonuclease H-like superfamily/Ribonuclease H"/>
    <property type="match status" value="1"/>
</dbReference>